<proteinExistence type="predicted"/>
<feature type="region of interest" description="Disordered" evidence="1">
    <location>
        <begin position="1"/>
        <end position="40"/>
    </location>
</feature>
<reference evidence="2" key="1">
    <citation type="submission" date="2014-09" db="EMBL/GenBank/DDBJ databases">
        <authorList>
            <person name="Magalhaes I.L.F."/>
            <person name="Oliveira U."/>
            <person name="Santos F.R."/>
            <person name="Vidigal T.H.D.A."/>
            <person name="Brescovit A.D."/>
            <person name="Santos A.J."/>
        </authorList>
    </citation>
    <scope>NUCLEOTIDE SEQUENCE</scope>
    <source>
        <tissue evidence="2">Shoot tissue taken approximately 20 cm above the soil surface</tissue>
    </source>
</reference>
<sequence length="98" mass="10749">MAPAPRLSFGEAGAHPYTLAPNNQIMKQKGSRATDELRSRRMEQGRVAHLYKTAYGITERTCFCSSCVVAPHPGQCHPTGCCPMSGRSQSWCCEVIPH</sequence>
<dbReference type="EMBL" id="GBRH01167669">
    <property type="protein sequence ID" value="JAE30227.1"/>
    <property type="molecule type" value="Transcribed_RNA"/>
</dbReference>
<accession>A0A0A9H0D6</accession>
<reference evidence="2" key="2">
    <citation type="journal article" date="2015" name="Data Brief">
        <title>Shoot transcriptome of the giant reed, Arundo donax.</title>
        <authorList>
            <person name="Barrero R.A."/>
            <person name="Guerrero F.D."/>
            <person name="Moolhuijzen P."/>
            <person name="Goolsby J.A."/>
            <person name="Tidwell J."/>
            <person name="Bellgard S.E."/>
            <person name="Bellgard M.I."/>
        </authorList>
    </citation>
    <scope>NUCLEOTIDE SEQUENCE</scope>
    <source>
        <tissue evidence="2">Shoot tissue taken approximately 20 cm above the soil surface</tissue>
    </source>
</reference>
<dbReference type="AlphaFoldDB" id="A0A0A9H0D6"/>
<evidence type="ECO:0000313" key="2">
    <source>
        <dbReference type="EMBL" id="JAE30227.1"/>
    </source>
</evidence>
<name>A0A0A9H0D6_ARUDO</name>
<organism evidence="2">
    <name type="scientific">Arundo donax</name>
    <name type="common">Giant reed</name>
    <name type="synonym">Donax arundinaceus</name>
    <dbReference type="NCBI Taxonomy" id="35708"/>
    <lineage>
        <taxon>Eukaryota</taxon>
        <taxon>Viridiplantae</taxon>
        <taxon>Streptophyta</taxon>
        <taxon>Embryophyta</taxon>
        <taxon>Tracheophyta</taxon>
        <taxon>Spermatophyta</taxon>
        <taxon>Magnoliopsida</taxon>
        <taxon>Liliopsida</taxon>
        <taxon>Poales</taxon>
        <taxon>Poaceae</taxon>
        <taxon>PACMAD clade</taxon>
        <taxon>Arundinoideae</taxon>
        <taxon>Arundineae</taxon>
        <taxon>Arundo</taxon>
    </lineage>
</organism>
<evidence type="ECO:0000256" key="1">
    <source>
        <dbReference type="SAM" id="MobiDB-lite"/>
    </source>
</evidence>
<protein>
    <submittedName>
        <fullName evidence="2">Uncharacterized protein</fullName>
    </submittedName>
</protein>